<proteinExistence type="predicted"/>
<dbReference type="PANTHER" id="PTHR10253">
    <property type="entry name" value="POLYCOMB PROTEIN"/>
    <property type="match status" value="1"/>
</dbReference>
<keyword evidence="2" id="KW-0677">Repeat</keyword>
<dbReference type="SUPFAM" id="SSF50978">
    <property type="entry name" value="WD40 repeat-like"/>
    <property type="match status" value="1"/>
</dbReference>
<dbReference type="InParanoid" id="A0A1X7SFX1"/>
<evidence type="ECO:0000256" key="2">
    <source>
        <dbReference type="ARBA" id="ARBA00022737"/>
    </source>
</evidence>
<protein>
    <recommendedName>
        <fullName evidence="6">Anaphase-promoting complex subunit 4 WD40 domain-containing protein</fullName>
    </recommendedName>
</protein>
<keyword evidence="1" id="KW-0853">WD repeat</keyword>
<dbReference type="STRING" id="400682.A0A1X7SFX1"/>
<evidence type="ECO:0000256" key="1">
    <source>
        <dbReference type="ARBA" id="ARBA00022574"/>
    </source>
</evidence>
<evidence type="ECO:0000256" key="4">
    <source>
        <dbReference type="ARBA" id="ARBA00023163"/>
    </source>
</evidence>
<dbReference type="InterPro" id="IPR015943">
    <property type="entry name" value="WD40/YVTN_repeat-like_dom_sf"/>
</dbReference>
<name>A0A1X7SFX1_AMPQE</name>
<evidence type="ECO:0000256" key="3">
    <source>
        <dbReference type="ARBA" id="ARBA00023015"/>
    </source>
</evidence>
<dbReference type="AlphaFoldDB" id="A0A1X7SFX1"/>
<evidence type="ECO:0008006" key="6">
    <source>
        <dbReference type="Google" id="ProtNLM"/>
    </source>
</evidence>
<dbReference type="Gene3D" id="2.130.10.10">
    <property type="entry name" value="YVTN repeat-like/Quinoprotein amine dehydrogenase"/>
    <property type="match status" value="1"/>
</dbReference>
<sequence length="78" mass="8654">MGSILSWKCLPYLALGNQVGKIYIWDTTQNDVIKGRPSVILSSAKCFTAVRQVTFSNDSKTIIGVCDNGTVWRWDAKS</sequence>
<keyword evidence="3" id="KW-0805">Transcription regulation</keyword>
<dbReference type="EnsemblMetazoa" id="Aqu2.1.00975_001">
    <property type="protein sequence ID" value="Aqu2.1.00975_001"/>
    <property type="gene ID" value="Aqu2.1.00975"/>
</dbReference>
<keyword evidence="4" id="KW-0804">Transcription</keyword>
<evidence type="ECO:0000313" key="5">
    <source>
        <dbReference type="EnsemblMetazoa" id="Aqu2.1.00975_001"/>
    </source>
</evidence>
<organism evidence="5">
    <name type="scientific">Amphimedon queenslandica</name>
    <name type="common">Sponge</name>
    <dbReference type="NCBI Taxonomy" id="400682"/>
    <lineage>
        <taxon>Eukaryota</taxon>
        <taxon>Metazoa</taxon>
        <taxon>Porifera</taxon>
        <taxon>Demospongiae</taxon>
        <taxon>Heteroscleromorpha</taxon>
        <taxon>Haplosclerida</taxon>
        <taxon>Niphatidae</taxon>
        <taxon>Amphimedon</taxon>
    </lineage>
</organism>
<accession>A0A1X7SFX1</accession>
<reference evidence="5" key="1">
    <citation type="submission" date="2017-05" db="UniProtKB">
        <authorList>
            <consortium name="EnsemblMetazoa"/>
        </authorList>
    </citation>
    <scope>IDENTIFICATION</scope>
</reference>
<dbReference type="InterPro" id="IPR036322">
    <property type="entry name" value="WD40_repeat_dom_sf"/>
</dbReference>
<dbReference type="InterPro" id="IPR051243">
    <property type="entry name" value="PcG_WD-repeat"/>
</dbReference>